<evidence type="ECO:0000313" key="3">
    <source>
        <dbReference type="EMBL" id="SDD11580.1"/>
    </source>
</evidence>
<keyword evidence="1" id="KW-0472">Membrane</keyword>
<accession>A0A1G6S3T8</accession>
<keyword evidence="4" id="KW-1185">Reference proteome</keyword>
<evidence type="ECO:0000256" key="1">
    <source>
        <dbReference type="SAM" id="Phobius"/>
    </source>
</evidence>
<name>A0A1G6S3T8_9PSEU</name>
<dbReference type="STRING" id="1271860.SAMN05216174_107212"/>
<organism evidence="3 4">
    <name type="scientific">Actinokineospora iranica</name>
    <dbReference type="NCBI Taxonomy" id="1271860"/>
    <lineage>
        <taxon>Bacteria</taxon>
        <taxon>Bacillati</taxon>
        <taxon>Actinomycetota</taxon>
        <taxon>Actinomycetes</taxon>
        <taxon>Pseudonocardiales</taxon>
        <taxon>Pseudonocardiaceae</taxon>
        <taxon>Actinokineospora</taxon>
    </lineage>
</organism>
<feature type="transmembrane region" description="Helical" evidence="1">
    <location>
        <begin position="107"/>
        <end position="127"/>
    </location>
</feature>
<evidence type="ECO:0000259" key="2">
    <source>
        <dbReference type="Pfam" id="PF08044"/>
    </source>
</evidence>
<proteinExistence type="predicted"/>
<dbReference type="AlphaFoldDB" id="A0A1G6S3T8"/>
<dbReference type="PANTHER" id="PTHR40763:SF4">
    <property type="entry name" value="DUF1707 DOMAIN-CONTAINING PROTEIN"/>
    <property type="match status" value="1"/>
</dbReference>
<dbReference type="Pfam" id="PF08044">
    <property type="entry name" value="DUF1707"/>
    <property type="match status" value="1"/>
</dbReference>
<sequence length="143" mass="16074">MAHQRDMRVSDADRRAAAEELRAAHSQGRLSLAEFDSRLDAVNRAVTYGDLSALFADLPAVPAAAPAARSSVPKWVRIVWTWWTVTLVINLAVWALVRFQFEDDVHFWPVWLIIPTIAIAAVSQRAISARSTRQSRRTPAWRG</sequence>
<dbReference type="OrthoDB" id="3748531at2"/>
<gene>
    <name evidence="3" type="ORF">SAMN05216174_107212</name>
</gene>
<protein>
    <recommendedName>
        <fullName evidence="2">DUF1707 domain-containing protein</fullName>
    </recommendedName>
</protein>
<dbReference type="Proteomes" id="UP000199501">
    <property type="component" value="Unassembled WGS sequence"/>
</dbReference>
<dbReference type="PANTHER" id="PTHR40763">
    <property type="entry name" value="MEMBRANE PROTEIN-RELATED"/>
    <property type="match status" value="1"/>
</dbReference>
<keyword evidence="1" id="KW-1133">Transmembrane helix</keyword>
<feature type="transmembrane region" description="Helical" evidence="1">
    <location>
        <begin position="79"/>
        <end position="101"/>
    </location>
</feature>
<reference evidence="4" key="1">
    <citation type="submission" date="2016-10" db="EMBL/GenBank/DDBJ databases">
        <authorList>
            <person name="Varghese N."/>
            <person name="Submissions S."/>
        </authorList>
    </citation>
    <scope>NUCLEOTIDE SEQUENCE [LARGE SCALE GENOMIC DNA]</scope>
    <source>
        <strain evidence="4">IBRC-M 10403</strain>
    </source>
</reference>
<keyword evidence="1" id="KW-0812">Transmembrane</keyword>
<dbReference type="InterPro" id="IPR012551">
    <property type="entry name" value="DUF1707_SHOCT-like"/>
</dbReference>
<evidence type="ECO:0000313" key="4">
    <source>
        <dbReference type="Proteomes" id="UP000199501"/>
    </source>
</evidence>
<feature type="domain" description="DUF1707" evidence="2">
    <location>
        <begin position="7"/>
        <end position="59"/>
    </location>
</feature>
<dbReference type="EMBL" id="FMZZ01000007">
    <property type="protein sequence ID" value="SDD11580.1"/>
    <property type="molecule type" value="Genomic_DNA"/>
</dbReference>
<dbReference type="RefSeq" id="WP_091451391.1">
    <property type="nucleotide sequence ID" value="NZ_FMZZ01000007.1"/>
</dbReference>